<evidence type="ECO:0000256" key="8">
    <source>
        <dbReference type="ARBA" id="ARBA00022989"/>
    </source>
</evidence>
<evidence type="ECO:0000256" key="3">
    <source>
        <dbReference type="ARBA" id="ARBA00022448"/>
    </source>
</evidence>
<dbReference type="PANTHER" id="PTHR33843">
    <property type="entry name" value="ASCORBATE-SPECIFIC PTS SYSTEM EIIC COMPONENT"/>
    <property type="match status" value="1"/>
</dbReference>
<evidence type="ECO:0000256" key="6">
    <source>
        <dbReference type="ARBA" id="ARBA00022683"/>
    </source>
</evidence>
<evidence type="ECO:0000256" key="4">
    <source>
        <dbReference type="ARBA" id="ARBA00022475"/>
    </source>
</evidence>
<feature type="transmembrane region" description="Helical" evidence="14">
    <location>
        <begin position="38"/>
        <end position="59"/>
    </location>
</feature>
<comment type="function">
    <text evidence="10">The phosphoenolpyruvate-dependent sugar phosphotransferase system (sugar PTS), a major carbohydrate active transport system, catalyzes the phosphorylation of incoming sugar substrates concomitantly with their translocation across the cell membrane. The enzyme II UlaABC PTS system is involved in ascorbate transport.</text>
</comment>
<evidence type="ECO:0000256" key="7">
    <source>
        <dbReference type="ARBA" id="ARBA00022692"/>
    </source>
</evidence>
<feature type="transmembrane region" description="Helical" evidence="14">
    <location>
        <begin position="116"/>
        <end position="139"/>
    </location>
</feature>
<dbReference type="Proteomes" id="UP000184310">
    <property type="component" value="Unassembled WGS sequence"/>
</dbReference>
<evidence type="ECO:0000256" key="13">
    <source>
        <dbReference type="ARBA" id="ARBA00042859"/>
    </source>
</evidence>
<evidence type="ECO:0000256" key="2">
    <source>
        <dbReference type="ARBA" id="ARBA00011738"/>
    </source>
</evidence>
<feature type="transmembrane region" description="Helical" evidence="14">
    <location>
        <begin position="90"/>
        <end position="109"/>
    </location>
</feature>
<comment type="subcellular location">
    <subcellularLocation>
        <location evidence="1">Cell membrane</location>
        <topology evidence="1">Multi-pass membrane protein</topology>
    </subcellularLocation>
</comment>
<dbReference type="InterPro" id="IPR004703">
    <property type="entry name" value="PTS_sugar-sp_permease"/>
</dbReference>
<gene>
    <name evidence="15" type="ORF">SAMN02745163_04005</name>
</gene>
<dbReference type="GO" id="GO:0005886">
    <property type="term" value="C:plasma membrane"/>
    <property type="evidence" value="ECO:0007669"/>
    <property type="project" value="UniProtKB-SubCell"/>
</dbReference>
<keyword evidence="7 14" id="KW-0812">Transmembrane</keyword>
<reference evidence="15 16" key="1">
    <citation type="submission" date="2016-11" db="EMBL/GenBank/DDBJ databases">
        <authorList>
            <person name="Jaros S."/>
            <person name="Januszkiewicz K."/>
            <person name="Wedrychowicz H."/>
        </authorList>
    </citation>
    <scope>NUCLEOTIDE SEQUENCE [LARGE SCALE GENOMIC DNA]</scope>
    <source>
        <strain evidence="15 16">DSM 21758</strain>
    </source>
</reference>
<evidence type="ECO:0000256" key="10">
    <source>
        <dbReference type="ARBA" id="ARBA00037387"/>
    </source>
</evidence>
<evidence type="ECO:0000256" key="14">
    <source>
        <dbReference type="SAM" id="Phobius"/>
    </source>
</evidence>
<feature type="transmembrane region" description="Helical" evidence="14">
    <location>
        <begin position="177"/>
        <end position="198"/>
    </location>
</feature>
<feature type="transmembrane region" description="Helical" evidence="14">
    <location>
        <begin position="6"/>
        <end position="26"/>
    </location>
</feature>
<dbReference type="Pfam" id="PF03611">
    <property type="entry name" value="EIIC-GAT"/>
    <property type="match status" value="1"/>
</dbReference>
<dbReference type="EMBL" id="FQZB01000020">
    <property type="protein sequence ID" value="SHK55192.1"/>
    <property type="molecule type" value="Genomic_DNA"/>
</dbReference>
<protein>
    <recommendedName>
        <fullName evidence="12">Ascorbate-specific PTS system EIIC component</fullName>
    </recommendedName>
    <alternativeName>
        <fullName evidence="13">Ascorbate-specific permease IIC component UlaA</fullName>
    </alternativeName>
</protein>
<accession>A0A1M6TDS5</accession>
<feature type="non-terminal residue" evidence="15">
    <location>
        <position position="239"/>
    </location>
</feature>
<keyword evidence="8 14" id="KW-1133">Transmembrane helix</keyword>
<evidence type="ECO:0000256" key="9">
    <source>
        <dbReference type="ARBA" id="ARBA00023136"/>
    </source>
</evidence>
<keyword evidence="5" id="KW-0762">Sugar transport</keyword>
<proteinExistence type="inferred from homology"/>
<keyword evidence="4" id="KW-1003">Cell membrane</keyword>
<organism evidence="15 16">
    <name type="scientific">Clostridium cavendishii DSM 21758</name>
    <dbReference type="NCBI Taxonomy" id="1121302"/>
    <lineage>
        <taxon>Bacteria</taxon>
        <taxon>Bacillati</taxon>
        <taxon>Bacillota</taxon>
        <taxon>Clostridia</taxon>
        <taxon>Eubacteriales</taxon>
        <taxon>Clostridiaceae</taxon>
        <taxon>Clostridium</taxon>
    </lineage>
</organism>
<evidence type="ECO:0000313" key="15">
    <source>
        <dbReference type="EMBL" id="SHK55192.1"/>
    </source>
</evidence>
<evidence type="ECO:0000313" key="16">
    <source>
        <dbReference type="Proteomes" id="UP000184310"/>
    </source>
</evidence>
<comment type="subunit">
    <text evidence="2">Homodimer.</text>
</comment>
<keyword evidence="3" id="KW-0813">Transport</keyword>
<dbReference type="STRING" id="1121302.SAMN02745163_04005"/>
<feature type="transmembrane region" description="Helical" evidence="14">
    <location>
        <begin position="145"/>
        <end position="165"/>
    </location>
</feature>
<keyword evidence="16" id="KW-1185">Reference proteome</keyword>
<evidence type="ECO:0000256" key="11">
    <source>
        <dbReference type="ARBA" id="ARBA00038218"/>
    </source>
</evidence>
<dbReference type="GO" id="GO:0009401">
    <property type="term" value="P:phosphoenolpyruvate-dependent sugar phosphotransferase system"/>
    <property type="evidence" value="ECO:0007669"/>
    <property type="project" value="UniProtKB-KW"/>
</dbReference>
<evidence type="ECO:0000256" key="12">
    <source>
        <dbReference type="ARBA" id="ARBA00039702"/>
    </source>
</evidence>
<comment type="similarity">
    <text evidence="11">Belongs to the UlaA family.</text>
</comment>
<name>A0A1M6TDS5_9CLOT</name>
<feature type="transmembrane region" description="Helical" evidence="14">
    <location>
        <begin position="218"/>
        <end position="238"/>
    </location>
</feature>
<keyword evidence="9 14" id="KW-0472">Membrane</keyword>
<dbReference type="PANTHER" id="PTHR33843:SF4">
    <property type="entry name" value="ASCORBATE-SPECIFIC PTS SYSTEM EIIC COMPONENT"/>
    <property type="match status" value="1"/>
</dbReference>
<sequence length="239" mass="25068">MLKFILDILSSPAILVGLVALIGLVLQKKSASDTISGTIKTIMGFLVLGGGATIVVGALEYFSKMFQKGFGIQGIVPNNEAIVALALKNYGTQTALIMALAMVVNILIARYTKLKYIFLTGHHALYMSCMVAAILIAGGLKGTPLVIIGAILMGIIMAGMPALAHPTMKKITGVDDVAFGHFGTFGYIVSAAIGKIFGKNSKSTEEIKFPQGLNFLRDTSVAISLTMAILYIIVAVAAG</sequence>
<evidence type="ECO:0000256" key="5">
    <source>
        <dbReference type="ARBA" id="ARBA00022597"/>
    </source>
</evidence>
<dbReference type="AlphaFoldDB" id="A0A1M6TDS5"/>
<keyword evidence="6" id="KW-0598">Phosphotransferase system</keyword>
<evidence type="ECO:0000256" key="1">
    <source>
        <dbReference type="ARBA" id="ARBA00004651"/>
    </source>
</evidence>
<dbReference type="InterPro" id="IPR051562">
    <property type="entry name" value="Ascorbate-PTS_EIIC"/>
</dbReference>
<dbReference type="RefSeq" id="WP_278337160.1">
    <property type="nucleotide sequence ID" value="NZ_FQZB01000020.1"/>
</dbReference>